<reference evidence="2 3" key="1">
    <citation type="submission" date="2013-08" db="EMBL/GenBank/DDBJ databases">
        <authorList>
            <person name="Huang J."/>
            <person name="Wang G."/>
        </authorList>
    </citation>
    <scope>NUCLEOTIDE SEQUENCE [LARGE SCALE GENOMIC DNA]</scope>
    <source>
        <strain evidence="2 3">JSM 072002</strain>
    </source>
</reference>
<gene>
    <name evidence="2" type="ORF">N784_01755</name>
</gene>
<comment type="caution">
    <text evidence="2">The sequence shown here is derived from an EMBL/GenBank/DDBJ whole genome shotgun (WGS) entry which is preliminary data.</text>
</comment>
<dbReference type="AlphaFoldDB" id="A0A0A5G7H1"/>
<dbReference type="NCBIfam" id="NF006505">
    <property type="entry name" value="PRK08939.1"/>
    <property type="match status" value="1"/>
</dbReference>
<protein>
    <submittedName>
        <fullName evidence="2">Primosomal protein DnaI</fullName>
    </submittedName>
</protein>
<accession>A0A0A5G7H1</accession>
<dbReference type="SUPFAM" id="SSF52540">
    <property type="entry name" value="P-loop containing nucleoside triphosphate hydrolases"/>
    <property type="match status" value="1"/>
</dbReference>
<dbReference type="EMBL" id="AVPG01000001">
    <property type="protein sequence ID" value="KGX89076.1"/>
    <property type="molecule type" value="Genomic_DNA"/>
</dbReference>
<dbReference type="eggNOG" id="COG1484">
    <property type="taxonomic scope" value="Bacteria"/>
</dbReference>
<organism evidence="2 3">
    <name type="scientific">Pontibacillus litoralis JSM 072002</name>
    <dbReference type="NCBI Taxonomy" id="1385512"/>
    <lineage>
        <taxon>Bacteria</taxon>
        <taxon>Bacillati</taxon>
        <taxon>Bacillota</taxon>
        <taxon>Bacilli</taxon>
        <taxon>Bacillales</taxon>
        <taxon>Bacillaceae</taxon>
        <taxon>Pontibacillus</taxon>
    </lineage>
</organism>
<dbReference type="Proteomes" id="UP000030401">
    <property type="component" value="Unassembled WGS sequence"/>
</dbReference>
<dbReference type="Pfam" id="PF07319">
    <property type="entry name" value="DnaI_N"/>
    <property type="match status" value="1"/>
</dbReference>
<dbReference type="GO" id="GO:0006260">
    <property type="term" value="P:DNA replication"/>
    <property type="evidence" value="ECO:0007669"/>
    <property type="project" value="TreeGrafter"/>
</dbReference>
<proteinExistence type="predicted"/>
<evidence type="ECO:0000259" key="1">
    <source>
        <dbReference type="SMART" id="SM00382"/>
    </source>
</evidence>
<name>A0A0A5G7H1_9BACI</name>
<evidence type="ECO:0000313" key="2">
    <source>
        <dbReference type="EMBL" id="KGX89076.1"/>
    </source>
</evidence>
<evidence type="ECO:0000313" key="3">
    <source>
        <dbReference type="Proteomes" id="UP000030401"/>
    </source>
</evidence>
<dbReference type="Gene3D" id="3.40.50.300">
    <property type="entry name" value="P-loop containing nucleotide triphosphate hydrolases"/>
    <property type="match status" value="1"/>
</dbReference>
<dbReference type="InterPro" id="IPR009928">
    <property type="entry name" value="DnaI_N"/>
</dbReference>
<feature type="domain" description="AAA+ ATPase" evidence="1">
    <location>
        <begin position="158"/>
        <end position="287"/>
    </location>
</feature>
<dbReference type="InterPro" id="IPR013317">
    <property type="entry name" value="DnaA_dom"/>
</dbReference>
<dbReference type="InterPro" id="IPR003593">
    <property type="entry name" value="AAA+_ATPase"/>
</dbReference>
<dbReference type="STRING" id="1385512.N784_01755"/>
<keyword evidence="3" id="KW-1185">Reference proteome</keyword>
<dbReference type="Pfam" id="PF00308">
    <property type="entry name" value="Bac_DnaA"/>
    <property type="match status" value="1"/>
</dbReference>
<dbReference type="CDD" id="cd00009">
    <property type="entry name" value="AAA"/>
    <property type="match status" value="1"/>
</dbReference>
<dbReference type="RefSeq" id="WP_036831394.1">
    <property type="nucleotide sequence ID" value="NZ_AVPG01000001.1"/>
</dbReference>
<dbReference type="PANTHER" id="PTHR30050:SF8">
    <property type="entry name" value="PRIMOSOMAL PROTEIN DNAI"/>
    <property type="match status" value="1"/>
</dbReference>
<dbReference type="InterPro" id="IPR027417">
    <property type="entry name" value="P-loop_NTPase"/>
</dbReference>
<dbReference type="PANTHER" id="PTHR30050">
    <property type="entry name" value="CHROMOSOMAL REPLICATION INITIATOR PROTEIN DNAA"/>
    <property type="match status" value="1"/>
</dbReference>
<dbReference type="OrthoDB" id="61127at2"/>
<sequence>MEPIQASLKRWMRESRNFKHHYENMRQAILQDAHIKKLLQQHPQLTEQEVERHLIKFYEYQSQAKSCEGCPSIEACRNLVPGYTPSLQIEGKTVRLTYEMCPTKRKHQEQVEKRSFISSLYMPKDILEAKFKDLEPDDRYEAIRLAMNYTENVETDKAQKGLYFYGRFGVGKTHILGAMANKLANKRISSYLIYMPEFVREMKSSIQDNSLNEKIEKFKTAQVLMLDDIGAESMSPWFRDEVLGSILQYRMMERLPVFFTSNYSLEDLEKHLMVNNRGEIEQLKAGRIIERIRAVSTPVEVIGQNRRTMGK</sequence>
<dbReference type="GO" id="GO:0005524">
    <property type="term" value="F:ATP binding"/>
    <property type="evidence" value="ECO:0007669"/>
    <property type="project" value="InterPro"/>
</dbReference>
<dbReference type="SMART" id="SM00382">
    <property type="entry name" value="AAA"/>
    <property type="match status" value="1"/>
</dbReference>